<dbReference type="Gene3D" id="1.10.10.10">
    <property type="entry name" value="Winged helix-like DNA-binding domain superfamily/Winged helix DNA-binding domain"/>
    <property type="match status" value="1"/>
</dbReference>
<dbReference type="CDD" id="cd07377">
    <property type="entry name" value="WHTH_GntR"/>
    <property type="match status" value="1"/>
</dbReference>
<dbReference type="Gene3D" id="1.20.120.530">
    <property type="entry name" value="GntR ligand-binding domain-like"/>
    <property type="match status" value="1"/>
</dbReference>
<dbReference type="InterPro" id="IPR036388">
    <property type="entry name" value="WH-like_DNA-bd_sf"/>
</dbReference>
<sequence length="217" mass="23833">MRALSVATAIRRAVSAGEYFPGEKLNEVTTSERFSVSRNTLREGFALLDADGIIERIPNRGVFIASPTPDSVGDLYRARAVIEPAALWWGPDLDTAALDAAVRDAEDAVSRQDYSAAGLANQRFHRAVVAAAGSPLLDDETDRLLARMRLVFLQAEKVRHDFHRQFVPVNREIADLVSGGRRQDAATRLRESLTETGLQLRELVETVGGNRRLPAPS</sequence>
<dbReference type="Proteomes" id="UP000247696">
    <property type="component" value="Chromosome"/>
</dbReference>
<keyword evidence="6" id="KW-1185">Reference proteome</keyword>
<protein>
    <recommendedName>
        <fullName evidence="4">HTH gntR-type domain-containing protein</fullName>
    </recommendedName>
</protein>
<dbReference type="AlphaFoldDB" id="A0A2Z3YUJ0"/>
<dbReference type="InterPro" id="IPR008920">
    <property type="entry name" value="TF_FadR/GntR_C"/>
</dbReference>
<evidence type="ECO:0000256" key="3">
    <source>
        <dbReference type="ARBA" id="ARBA00023163"/>
    </source>
</evidence>
<organism evidence="5 6">
    <name type="scientific">Corynebacterium provencense</name>
    <dbReference type="NCBI Taxonomy" id="1737425"/>
    <lineage>
        <taxon>Bacteria</taxon>
        <taxon>Bacillati</taxon>
        <taxon>Actinomycetota</taxon>
        <taxon>Actinomycetes</taxon>
        <taxon>Mycobacteriales</taxon>
        <taxon>Corynebacteriaceae</taxon>
        <taxon>Corynebacterium</taxon>
    </lineage>
</organism>
<evidence type="ECO:0000313" key="5">
    <source>
        <dbReference type="EMBL" id="AWT26870.1"/>
    </source>
</evidence>
<dbReference type="Pfam" id="PF00392">
    <property type="entry name" value="GntR"/>
    <property type="match status" value="1"/>
</dbReference>
<dbReference type="Pfam" id="PF07729">
    <property type="entry name" value="FCD"/>
    <property type="match status" value="1"/>
</dbReference>
<dbReference type="STRING" id="1737425.GCA_900049755_02757"/>
<feature type="domain" description="HTH gntR-type" evidence="4">
    <location>
        <begin position="1"/>
        <end position="67"/>
    </location>
</feature>
<dbReference type="PANTHER" id="PTHR43537:SF44">
    <property type="entry name" value="GNTR FAMILY REGULATORY PROTEIN"/>
    <property type="match status" value="1"/>
</dbReference>
<dbReference type="KEGG" id="cpre:Csp1_21090"/>
<dbReference type="SUPFAM" id="SSF48008">
    <property type="entry name" value="GntR ligand-binding domain-like"/>
    <property type="match status" value="1"/>
</dbReference>
<evidence type="ECO:0000256" key="1">
    <source>
        <dbReference type="ARBA" id="ARBA00023015"/>
    </source>
</evidence>
<evidence type="ECO:0000256" key="2">
    <source>
        <dbReference type="ARBA" id="ARBA00023125"/>
    </source>
</evidence>
<dbReference type="PANTHER" id="PTHR43537">
    <property type="entry name" value="TRANSCRIPTIONAL REGULATOR, GNTR FAMILY"/>
    <property type="match status" value="1"/>
</dbReference>
<keyword evidence="2" id="KW-0238">DNA-binding</keyword>
<keyword evidence="1" id="KW-0805">Transcription regulation</keyword>
<dbReference type="OrthoDB" id="5243844at2"/>
<dbReference type="SMART" id="SM00345">
    <property type="entry name" value="HTH_GNTR"/>
    <property type="match status" value="1"/>
</dbReference>
<accession>A0A2Z3YUJ0</accession>
<dbReference type="InterPro" id="IPR036390">
    <property type="entry name" value="WH_DNA-bd_sf"/>
</dbReference>
<evidence type="ECO:0000259" key="4">
    <source>
        <dbReference type="PROSITE" id="PS50949"/>
    </source>
</evidence>
<evidence type="ECO:0000313" key="6">
    <source>
        <dbReference type="Proteomes" id="UP000247696"/>
    </source>
</evidence>
<dbReference type="InterPro" id="IPR011711">
    <property type="entry name" value="GntR_C"/>
</dbReference>
<dbReference type="RefSeq" id="WP_110481885.1">
    <property type="nucleotide sequence ID" value="NZ_CP024988.1"/>
</dbReference>
<dbReference type="SUPFAM" id="SSF46785">
    <property type="entry name" value="Winged helix' DNA-binding domain"/>
    <property type="match status" value="1"/>
</dbReference>
<dbReference type="SMART" id="SM00895">
    <property type="entry name" value="FCD"/>
    <property type="match status" value="1"/>
</dbReference>
<dbReference type="GO" id="GO:0003700">
    <property type="term" value="F:DNA-binding transcription factor activity"/>
    <property type="evidence" value="ECO:0007669"/>
    <property type="project" value="InterPro"/>
</dbReference>
<dbReference type="InterPro" id="IPR000524">
    <property type="entry name" value="Tscrpt_reg_HTH_GntR"/>
</dbReference>
<reference evidence="6" key="1">
    <citation type="submission" date="2017-11" db="EMBL/GenBank/DDBJ databases">
        <title>Otitis media/interna in a cat caused by the recently described species Corynebacterium provencense.</title>
        <authorList>
            <person name="Kittl S."/>
            <person name="Brodard I."/>
            <person name="Rychener L."/>
            <person name="Jores J."/>
            <person name="Roosje P."/>
            <person name="Gobeli Brawand S."/>
        </authorList>
    </citation>
    <scope>NUCLEOTIDE SEQUENCE [LARGE SCALE GENOMIC DNA]</scope>
    <source>
        <strain evidence="6">17KM38</strain>
    </source>
</reference>
<keyword evidence="3" id="KW-0804">Transcription</keyword>
<dbReference type="EMBL" id="CP024988">
    <property type="protein sequence ID" value="AWT26870.1"/>
    <property type="molecule type" value="Genomic_DNA"/>
</dbReference>
<gene>
    <name evidence="5" type="ORF">Csp1_21090</name>
</gene>
<dbReference type="PROSITE" id="PS50949">
    <property type="entry name" value="HTH_GNTR"/>
    <property type="match status" value="1"/>
</dbReference>
<name>A0A2Z3YUJ0_9CORY</name>
<proteinExistence type="predicted"/>
<dbReference type="GO" id="GO:0003677">
    <property type="term" value="F:DNA binding"/>
    <property type="evidence" value="ECO:0007669"/>
    <property type="project" value="UniProtKB-KW"/>
</dbReference>